<organism evidence="5 6">
    <name type="scientific">Brevundimonas bullata</name>
    <dbReference type="NCBI Taxonomy" id="13160"/>
    <lineage>
        <taxon>Bacteria</taxon>
        <taxon>Pseudomonadati</taxon>
        <taxon>Pseudomonadota</taxon>
        <taxon>Alphaproteobacteria</taxon>
        <taxon>Caulobacterales</taxon>
        <taxon>Caulobacteraceae</taxon>
        <taxon>Brevundimonas</taxon>
    </lineage>
</organism>
<feature type="transmembrane region" description="Helical" evidence="4">
    <location>
        <begin position="301"/>
        <end position="324"/>
    </location>
</feature>
<protein>
    <submittedName>
        <fullName evidence="5">CP family cyanate transporter-like MFS transporter</fullName>
    </submittedName>
</protein>
<keyword evidence="6" id="KW-1185">Reference proteome</keyword>
<feature type="transmembrane region" description="Helical" evidence="4">
    <location>
        <begin position="209"/>
        <end position="233"/>
    </location>
</feature>
<dbReference type="InterPro" id="IPR011701">
    <property type="entry name" value="MFS"/>
</dbReference>
<feature type="transmembrane region" description="Helical" evidence="4">
    <location>
        <begin position="366"/>
        <end position="386"/>
    </location>
</feature>
<evidence type="ECO:0000313" key="5">
    <source>
        <dbReference type="EMBL" id="MBB4799781.1"/>
    </source>
</evidence>
<feature type="transmembrane region" description="Helical" evidence="4">
    <location>
        <begin position="12"/>
        <end position="34"/>
    </location>
</feature>
<feature type="transmembrane region" description="Helical" evidence="4">
    <location>
        <begin position="245"/>
        <end position="264"/>
    </location>
</feature>
<gene>
    <name evidence="5" type="ORF">HNP32_003542</name>
</gene>
<name>A0A7W7ISN4_9CAUL</name>
<reference evidence="5 6" key="1">
    <citation type="submission" date="2020-08" db="EMBL/GenBank/DDBJ databases">
        <title>Functional genomics of gut bacteria from endangered species of beetles.</title>
        <authorList>
            <person name="Carlos-Shanley C."/>
        </authorList>
    </citation>
    <scope>NUCLEOTIDE SEQUENCE [LARGE SCALE GENOMIC DNA]</scope>
    <source>
        <strain evidence="5 6">S00123</strain>
    </source>
</reference>
<feature type="transmembrane region" description="Helical" evidence="4">
    <location>
        <begin position="276"/>
        <end position="295"/>
    </location>
</feature>
<comment type="caution">
    <text evidence="5">The sequence shown here is derived from an EMBL/GenBank/DDBJ whole genome shotgun (WGS) entry which is preliminary data.</text>
</comment>
<dbReference type="Proteomes" id="UP000539957">
    <property type="component" value="Unassembled WGS sequence"/>
</dbReference>
<feature type="transmembrane region" description="Helical" evidence="4">
    <location>
        <begin position="80"/>
        <end position="98"/>
    </location>
</feature>
<evidence type="ECO:0000256" key="1">
    <source>
        <dbReference type="ARBA" id="ARBA00022692"/>
    </source>
</evidence>
<feature type="transmembrane region" description="Helical" evidence="4">
    <location>
        <begin position="170"/>
        <end position="188"/>
    </location>
</feature>
<dbReference type="GO" id="GO:0022857">
    <property type="term" value="F:transmembrane transporter activity"/>
    <property type="evidence" value="ECO:0007669"/>
    <property type="project" value="InterPro"/>
</dbReference>
<sequence length="400" mass="40991">MSQYAAGGPDRRLLAVGIVGSAFCLRLVFASLSVRLPEVALATGLAPWQVGLLTTLPVLCLGVFAPLAPRLARRWGMERSLFGALLVIALGTACRALGPVWALFSFSILTGAAIATANVLLPALVKRDFQARSAWLTGAYVTAISGGAALAAAVTIPVETALGGGWRMSLAMWAAPVVVVCLVWLPLARRGAPGARAEAAPVPGLWRHPLAWSVALFMGFQSALAFCVLGWLAPILRERGLDAETAGLVLSVLILVQLATSLTIPAAAARRPDQRGLALVLSLAATGGLLGLLLAPLSGVWVWAVVQGLAQGGLFSLALTLVLLRSADSQTASQLSAMAQGVGYVPAALSPLGVGLLHQWTGGFEAVAGLVAVIGLGLVVSGLIAGRDRVVAPAALTSPR</sequence>
<dbReference type="InterPro" id="IPR052524">
    <property type="entry name" value="MFS_Cyanate_Porter"/>
</dbReference>
<dbReference type="AlphaFoldDB" id="A0A7W7ISN4"/>
<dbReference type="Pfam" id="PF07690">
    <property type="entry name" value="MFS_1"/>
    <property type="match status" value="1"/>
</dbReference>
<keyword evidence="2 4" id="KW-1133">Transmembrane helix</keyword>
<dbReference type="InterPro" id="IPR036259">
    <property type="entry name" value="MFS_trans_sf"/>
</dbReference>
<dbReference type="PANTHER" id="PTHR23523">
    <property type="match status" value="1"/>
</dbReference>
<proteinExistence type="predicted"/>
<evidence type="ECO:0000313" key="6">
    <source>
        <dbReference type="Proteomes" id="UP000539957"/>
    </source>
</evidence>
<feature type="transmembrane region" description="Helical" evidence="4">
    <location>
        <begin position="336"/>
        <end position="360"/>
    </location>
</feature>
<evidence type="ECO:0000256" key="3">
    <source>
        <dbReference type="ARBA" id="ARBA00023136"/>
    </source>
</evidence>
<dbReference type="SUPFAM" id="SSF103473">
    <property type="entry name" value="MFS general substrate transporter"/>
    <property type="match status" value="1"/>
</dbReference>
<feature type="transmembrane region" description="Helical" evidence="4">
    <location>
        <begin position="137"/>
        <end position="158"/>
    </location>
</feature>
<dbReference type="CDD" id="cd17339">
    <property type="entry name" value="MFS_NIMT_CynX_like"/>
    <property type="match status" value="1"/>
</dbReference>
<feature type="transmembrane region" description="Helical" evidence="4">
    <location>
        <begin position="104"/>
        <end position="125"/>
    </location>
</feature>
<dbReference type="EMBL" id="JACHKY010000008">
    <property type="protein sequence ID" value="MBB4799781.1"/>
    <property type="molecule type" value="Genomic_DNA"/>
</dbReference>
<dbReference type="RefSeq" id="WP_184273777.1">
    <property type="nucleotide sequence ID" value="NZ_JACHLM010000008.1"/>
</dbReference>
<keyword evidence="1 4" id="KW-0812">Transmembrane</keyword>
<accession>A0A7W7ISN4</accession>
<evidence type="ECO:0000256" key="2">
    <source>
        <dbReference type="ARBA" id="ARBA00022989"/>
    </source>
</evidence>
<feature type="transmembrane region" description="Helical" evidence="4">
    <location>
        <begin position="46"/>
        <end position="68"/>
    </location>
</feature>
<keyword evidence="3 4" id="KW-0472">Membrane</keyword>
<evidence type="ECO:0000256" key="4">
    <source>
        <dbReference type="SAM" id="Phobius"/>
    </source>
</evidence>
<dbReference type="Gene3D" id="1.20.1250.20">
    <property type="entry name" value="MFS general substrate transporter like domains"/>
    <property type="match status" value="2"/>
</dbReference>
<dbReference type="PANTHER" id="PTHR23523:SF2">
    <property type="entry name" value="2-NITROIMIDAZOLE TRANSPORTER"/>
    <property type="match status" value="1"/>
</dbReference>